<name>A0AC59EY03_9VIRU</name>
<accession>A0AC59EY03</accession>
<evidence type="ECO:0000313" key="1">
    <source>
        <dbReference type="EMBL" id="AGM15729.1"/>
    </source>
</evidence>
<keyword evidence="2" id="KW-1185">Reference proteome</keyword>
<evidence type="ECO:0000313" key="2">
    <source>
        <dbReference type="Proteomes" id="UP000204225"/>
    </source>
</evidence>
<proteinExistence type="predicted"/>
<protein>
    <submittedName>
        <fullName evidence="1">2OG-Fe(II) oxygenase family protein</fullName>
    </submittedName>
</protein>
<dbReference type="EMBL" id="KC662249">
    <property type="protein sequence ID" value="AGM15729.1"/>
    <property type="molecule type" value="Genomic_DNA"/>
</dbReference>
<dbReference type="Proteomes" id="UP000204225">
    <property type="component" value="Segment"/>
</dbReference>
<reference evidence="1 2" key="1">
    <citation type="journal article" date="2013" name="Proc. Natl. Acad. Sci. U.S.A.">
        <title>Genome of Phaeocystis globosa virus PgV-16T highlights the common ancestry of the largest known DNA viruses infecting eukaryotes.</title>
        <authorList>
            <person name="Santini S."/>
            <person name="Jeudy S."/>
            <person name="Bartoli J."/>
            <person name="Poirot O."/>
            <person name="Lescot M."/>
            <person name="Abergel C."/>
            <person name="Barbe V."/>
            <person name="Wommack K.E."/>
            <person name="Noordeloos A.A."/>
            <person name="Brussaard C.P."/>
            <person name="Claverie J.M."/>
        </authorList>
    </citation>
    <scope>NUCLEOTIDE SEQUENCE [LARGE SCALE GENOMIC DNA]</scope>
    <source>
        <strain evidence="1 2">16T</strain>
    </source>
</reference>
<gene>
    <name evidence="1" type="ORF">PGCG_00425</name>
</gene>
<organism evidence="1 2">
    <name type="scientific">Phaeocystis globosa virus PgV-16T</name>
    <dbReference type="NCBI Taxonomy" id="3071227"/>
    <lineage>
        <taxon>Viruses</taxon>
        <taxon>Varidnaviria</taxon>
        <taxon>Bamfordvirae</taxon>
        <taxon>Nucleocytoviricota</taxon>
        <taxon>Megaviricetes</taxon>
        <taxon>Imitervirales</taxon>
        <taxon>Mesomimiviridae</taxon>
        <taxon>Tethysvirus</taxon>
        <taxon>Tethysvirus hollandense</taxon>
    </lineage>
</organism>
<sequence length="195" mass="22641">MNNLIYTIENSLDISLCDSLIKLFNDNEDTDLVMESLVGTHTGNVNKTVRNNTYFNIKNKNDEILEGILRDAFKVYTKFLSEQNHSLDFINNNNMKIKDTGFMLNKYKKNTGFYTTHTDFNGDNFQTNGFRIITYIWYLNDVLEGGETEFIDGTKVKAERGKLLFFPSTWAYSHTGNKPLSSDKYIIVGWFQLYK</sequence>